<dbReference type="SUPFAM" id="SSF103088">
    <property type="entry name" value="OmpA-like"/>
    <property type="match status" value="1"/>
</dbReference>
<evidence type="ECO:0000256" key="3">
    <source>
        <dbReference type="PROSITE-ProRule" id="PRU00473"/>
    </source>
</evidence>
<dbReference type="PROSITE" id="PS51123">
    <property type="entry name" value="OMPA_2"/>
    <property type="match status" value="1"/>
</dbReference>
<keyword evidence="2 3" id="KW-0472">Membrane</keyword>
<dbReference type="PANTHER" id="PTHR30329:SF17">
    <property type="entry name" value="LIPOPROTEIN YFIB-RELATED"/>
    <property type="match status" value="1"/>
</dbReference>
<dbReference type="InterPro" id="IPR050330">
    <property type="entry name" value="Bact_OuterMem_StrucFunc"/>
</dbReference>
<sequence>MGIGSALLLGILLGGCKAPPLYRGLTQTQVHALTSAGFEETEQGFEFGSTGPILFDFDRYNLKPDDRRIVEHIGRTLMSAGLTSVRVYGYCDAEGSNTYNFELSRRRAEVVALELIDTGLPAGNVEIIGKGKRDPVGDNRTDAGRAQNRRVAIVVSPR</sequence>
<dbReference type="InterPro" id="IPR006664">
    <property type="entry name" value="OMP_bac"/>
</dbReference>
<evidence type="ECO:0000259" key="4">
    <source>
        <dbReference type="PROSITE" id="PS51123"/>
    </source>
</evidence>
<evidence type="ECO:0000256" key="2">
    <source>
        <dbReference type="ARBA" id="ARBA00023136"/>
    </source>
</evidence>
<keyword evidence="6" id="KW-1185">Reference proteome</keyword>
<comment type="subcellular location">
    <subcellularLocation>
        <location evidence="1">Cell outer membrane</location>
    </subcellularLocation>
</comment>
<dbReference type="Gene3D" id="3.30.1330.60">
    <property type="entry name" value="OmpA-like domain"/>
    <property type="match status" value="1"/>
</dbReference>
<dbReference type="KEGG" id="pacp:FAZ97_27945"/>
<dbReference type="GO" id="GO:0009279">
    <property type="term" value="C:cell outer membrane"/>
    <property type="evidence" value="ECO:0007669"/>
    <property type="project" value="UniProtKB-SubCell"/>
</dbReference>
<dbReference type="OrthoDB" id="9782229at2"/>
<reference evidence="5 6" key="1">
    <citation type="submission" date="2019-12" db="EMBL/GenBank/DDBJ databases">
        <title>Paraburkholderia acidiphila 7Q-K02 sp. nov and Paraburkholderia acidisoli DHF22 sp. nov., two strains isolated from forest soil.</title>
        <authorList>
            <person name="Gao Z."/>
            <person name="Qiu L."/>
        </authorList>
    </citation>
    <scope>NUCLEOTIDE SEQUENCE [LARGE SCALE GENOMIC DNA]</scope>
    <source>
        <strain evidence="5 6">7Q-K02</strain>
    </source>
</reference>
<protein>
    <submittedName>
        <fullName evidence="5">OmpA family protein</fullName>
    </submittedName>
</protein>
<feature type="domain" description="OmpA-like" evidence="4">
    <location>
        <begin position="43"/>
        <end position="158"/>
    </location>
</feature>
<evidence type="ECO:0000313" key="5">
    <source>
        <dbReference type="EMBL" id="QGZ59271.1"/>
    </source>
</evidence>
<proteinExistence type="predicted"/>
<gene>
    <name evidence="5" type="ORF">FAZ97_27945</name>
</gene>
<evidence type="ECO:0000256" key="1">
    <source>
        <dbReference type="ARBA" id="ARBA00004442"/>
    </source>
</evidence>
<organism evidence="5 6">
    <name type="scientific">Paraburkholderia acidiphila</name>
    <dbReference type="NCBI Taxonomy" id="2571747"/>
    <lineage>
        <taxon>Bacteria</taxon>
        <taxon>Pseudomonadati</taxon>
        <taxon>Pseudomonadota</taxon>
        <taxon>Betaproteobacteria</taxon>
        <taxon>Burkholderiales</taxon>
        <taxon>Burkholderiaceae</taxon>
        <taxon>Paraburkholderia</taxon>
    </lineage>
</organism>
<dbReference type="Proteomes" id="UP000434209">
    <property type="component" value="Chromosome 3"/>
</dbReference>
<dbReference type="InterPro" id="IPR036737">
    <property type="entry name" value="OmpA-like_sf"/>
</dbReference>
<name>A0A7Z2JC65_9BURK</name>
<dbReference type="EMBL" id="CP046911">
    <property type="protein sequence ID" value="QGZ59271.1"/>
    <property type="molecule type" value="Genomic_DNA"/>
</dbReference>
<dbReference type="PANTHER" id="PTHR30329">
    <property type="entry name" value="STATOR ELEMENT OF FLAGELLAR MOTOR COMPLEX"/>
    <property type="match status" value="1"/>
</dbReference>
<evidence type="ECO:0000313" key="6">
    <source>
        <dbReference type="Proteomes" id="UP000434209"/>
    </source>
</evidence>
<dbReference type="CDD" id="cd07185">
    <property type="entry name" value="OmpA_C-like"/>
    <property type="match status" value="1"/>
</dbReference>
<dbReference type="PRINTS" id="PR01021">
    <property type="entry name" value="OMPADOMAIN"/>
</dbReference>
<dbReference type="AlphaFoldDB" id="A0A7Z2JC65"/>
<accession>A0A7Z2JC65</accession>
<dbReference type="InterPro" id="IPR006665">
    <property type="entry name" value="OmpA-like"/>
</dbReference>
<dbReference type="Pfam" id="PF00691">
    <property type="entry name" value="OmpA"/>
    <property type="match status" value="1"/>
</dbReference>